<evidence type="ECO:0000313" key="2">
    <source>
        <dbReference type="EMBL" id="KAA1380514.1"/>
    </source>
</evidence>
<evidence type="ECO:0000256" key="1">
    <source>
        <dbReference type="SAM" id="MobiDB-lite"/>
    </source>
</evidence>
<proteinExistence type="predicted"/>
<gene>
    <name evidence="2" type="ORF">ESP62_004880</name>
</gene>
<evidence type="ECO:0000313" key="3">
    <source>
        <dbReference type="Proteomes" id="UP001515100"/>
    </source>
</evidence>
<feature type="compositionally biased region" description="Polar residues" evidence="1">
    <location>
        <begin position="1"/>
        <end position="12"/>
    </location>
</feature>
<dbReference type="RefSeq" id="WP_129181054.1">
    <property type="nucleotide sequence ID" value="NZ_JAGIOG010000001.1"/>
</dbReference>
<accession>A0A641AQY3</accession>
<dbReference type="EMBL" id="SDPP02000001">
    <property type="protein sequence ID" value="KAA1380514.1"/>
    <property type="molecule type" value="Genomic_DNA"/>
</dbReference>
<dbReference type="Proteomes" id="UP001515100">
    <property type="component" value="Unassembled WGS sequence"/>
</dbReference>
<feature type="region of interest" description="Disordered" evidence="1">
    <location>
        <begin position="1"/>
        <end position="22"/>
    </location>
</feature>
<sequence>MNESQEPGSTPAQDGWALPGMEDVTGRPVTALEVAVRRTIARLQQLGYVEEMHAAHTAAAVELAQVISMKHSTGKASTIGNDMRAMIDLLDRLVPERDDSADLVIKKAMEQWEQQVEL</sequence>
<organism evidence="2 3">
    <name type="scientific">Aeromicrobium fastidiosum</name>
    <dbReference type="NCBI Taxonomy" id="52699"/>
    <lineage>
        <taxon>Bacteria</taxon>
        <taxon>Bacillati</taxon>
        <taxon>Actinomycetota</taxon>
        <taxon>Actinomycetes</taxon>
        <taxon>Propionibacteriales</taxon>
        <taxon>Nocardioidaceae</taxon>
        <taxon>Aeromicrobium</taxon>
    </lineage>
</organism>
<reference evidence="2" key="1">
    <citation type="submission" date="2019-09" db="EMBL/GenBank/DDBJ databases">
        <authorList>
            <person name="Li J."/>
        </authorList>
    </citation>
    <scope>NUCLEOTIDE SEQUENCE [LARGE SCALE GENOMIC DNA]</scope>
    <source>
        <strain evidence="2">NRBC 14897</strain>
    </source>
</reference>
<dbReference type="AlphaFoldDB" id="A0A641AQY3"/>
<name>A0A641AQY3_9ACTN</name>
<comment type="caution">
    <text evidence="2">The sequence shown here is derived from an EMBL/GenBank/DDBJ whole genome shotgun (WGS) entry which is preliminary data.</text>
</comment>
<keyword evidence="3" id="KW-1185">Reference proteome</keyword>
<protein>
    <submittedName>
        <fullName evidence="2">Uncharacterized protein</fullName>
    </submittedName>
</protein>